<dbReference type="Pfam" id="PF13732">
    <property type="entry name" value="DrrA1-3_C"/>
    <property type="match status" value="1"/>
</dbReference>
<keyword evidence="8" id="KW-1185">Reference proteome</keyword>
<feature type="domain" description="ABC transporter" evidence="6">
    <location>
        <begin position="4"/>
        <end position="231"/>
    </location>
</feature>
<dbReference type="RefSeq" id="WP_166918382.1">
    <property type="nucleotide sequence ID" value="NZ_JAASRN010000001.1"/>
</dbReference>
<evidence type="ECO:0000313" key="7">
    <source>
        <dbReference type="EMBL" id="NIK73107.1"/>
    </source>
</evidence>
<dbReference type="PROSITE" id="PS00211">
    <property type="entry name" value="ABC_TRANSPORTER_1"/>
    <property type="match status" value="1"/>
</dbReference>
<reference evidence="7 8" key="1">
    <citation type="submission" date="2020-03" db="EMBL/GenBank/DDBJ databases">
        <title>Genomic Encyclopedia of Type Strains, Phase IV (KMG-IV): sequencing the most valuable type-strain genomes for metagenomic binning, comparative biology and taxonomic classification.</title>
        <authorList>
            <person name="Goeker M."/>
        </authorList>
    </citation>
    <scope>NUCLEOTIDE SEQUENCE [LARGE SCALE GENOMIC DNA]</scope>
    <source>
        <strain evidence="7 8">DSM 5718</strain>
    </source>
</reference>
<accession>A0A846MP48</accession>
<evidence type="ECO:0000256" key="3">
    <source>
        <dbReference type="ARBA" id="ARBA00022458"/>
    </source>
</evidence>
<keyword evidence="2" id="KW-0813">Transport</keyword>
<dbReference type="InterPro" id="IPR025302">
    <property type="entry name" value="DrrA1/2-like_C"/>
</dbReference>
<dbReference type="InterPro" id="IPR003439">
    <property type="entry name" value="ABC_transporter-like_ATP-bd"/>
</dbReference>
<dbReference type="EMBL" id="JAASRN010000001">
    <property type="protein sequence ID" value="NIK73107.1"/>
    <property type="molecule type" value="Genomic_DNA"/>
</dbReference>
<proteinExistence type="inferred from homology"/>
<evidence type="ECO:0000256" key="1">
    <source>
        <dbReference type="ARBA" id="ARBA00005417"/>
    </source>
</evidence>
<evidence type="ECO:0000256" key="5">
    <source>
        <dbReference type="ARBA" id="ARBA00022840"/>
    </source>
</evidence>
<dbReference type="Gene3D" id="3.40.50.300">
    <property type="entry name" value="P-loop containing nucleotide triphosphate hydrolases"/>
    <property type="match status" value="1"/>
</dbReference>
<evidence type="ECO:0000256" key="4">
    <source>
        <dbReference type="ARBA" id="ARBA00022741"/>
    </source>
</evidence>
<keyword evidence="5 7" id="KW-0067">ATP-binding</keyword>
<evidence type="ECO:0000259" key="6">
    <source>
        <dbReference type="PROSITE" id="PS50893"/>
    </source>
</evidence>
<dbReference type="GO" id="GO:0005524">
    <property type="term" value="F:ATP binding"/>
    <property type="evidence" value="ECO:0007669"/>
    <property type="project" value="UniProtKB-KW"/>
</dbReference>
<keyword evidence="4" id="KW-0547">Nucleotide-binding</keyword>
<dbReference type="Proteomes" id="UP000537126">
    <property type="component" value="Unassembled WGS sequence"/>
</dbReference>
<dbReference type="PROSITE" id="PS50893">
    <property type="entry name" value="ABC_TRANSPORTER_2"/>
    <property type="match status" value="1"/>
</dbReference>
<dbReference type="InterPro" id="IPR050763">
    <property type="entry name" value="ABC_transporter_ATP-binding"/>
</dbReference>
<evidence type="ECO:0000256" key="2">
    <source>
        <dbReference type="ARBA" id="ARBA00022448"/>
    </source>
</evidence>
<dbReference type="InterPro" id="IPR027417">
    <property type="entry name" value="P-loop_NTPase"/>
</dbReference>
<dbReference type="GO" id="GO:0016887">
    <property type="term" value="F:ATP hydrolysis activity"/>
    <property type="evidence" value="ECO:0007669"/>
    <property type="project" value="InterPro"/>
</dbReference>
<dbReference type="SMART" id="SM00382">
    <property type="entry name" value="AAA"/>
    <property type="match status" value="1"/>
</dbReference>
<dbReference type="PANTHER" id="PTHR42711:SF5">
    <property type="entry name" value="ABC TRANSPORTER ATP-BINDING PROTEIN NATA"/>
    <property type="match status" value="1"/>
</dbReference>
<gene>
    <name evidence="7" type="ORF">FHS56_000593</name>
</gene>
<dbReference type="InterPro" id="IPR017871">
    <property type="entry name" value="ABC_transporter-like_CS"/>
</dbReference>
<dbReference type="Pfam" id="PF00005">
    <property type="entry name" value="ABC_tran"/>
    <property type="match status" value="1"/>
</dbReference>
<sequence length="299" mass="34736">MTLLQAEHIKKTYEGHVALDDVSITVPHASIVGLLGPNGAGKTSLIRVINQIVLPDAGQVLFDGQPMERHHLEQMGYLPEERGLYKKMQVEEHLFYLARLKGVPSKEAKIRIRHWLERFDLMKWRKKRVEELSKGMQQKVQFIATVLHRPRLVILDEPFSGFDPVNAEIVKEEILELNRQGTTIMLSTHRMESVEELCRHVVMLHASRKVLDGTTREIRRRFKEHVFEVHMPVVIEQLPEGFQLLEKKQADDGLWEYRIQGAEHLQPNDLLQFLIDKGQIIHFEEVLPSMKDIFIKIVS</sequence>
<organism evidence="7 8">
    <name type="scientific">Thermonema lapsum</name>
    <dbReference type="NCBI Taxonomy" id="28195"/>
    <lineage>
        <taxon>Bacteria</taxon>
        <taxon>Pseudomonadati</taxon>
        <taxon>Bacteroidota</taxon>
        <taxon>Cytophagia</taxon>
        <taxon>Cytophagales</taxon>
        <taxon>Thermonemataceae</taxon>
        <taxon>Thermonema</taxon>
    </lineage>
</organism>
<dbReference type="PANTHER" id="PTHR42711">
    <property type="entry name" value="ABC TRANSPORTER ATP-BINDING PROTEIN"/>
    <property type="match status" value="1"/>
</dbReference>
<keyword evidence="3" id="KW-0536">Nodulation</keyword>
<comment type="caution">
    <text evidence="7">The sequence shown here is derived from an EMBL/GenBank/DDBJ whole genome shotgun (WGS) entry which is preliminary data.</text>
</comment>
<dbReference type="AlphaFoldDB" id="A0A846MP48"/>
<evidence type="ECO:0000313" key="8">
    <source>
        <dbReference type="Proteomes" id="UP000537126"/>
    </source>
</evidence>
<name>A0A846MP48_9BACT</name>
<dbReference type="InterPro" id="IPR003593">
    <property type="entry name" value="AAA+_ATPase"/>
</dbReference>
<comment type="similarity">
    <text evidence="1">Belongs to the ABC transporter superfamily.</text>
</comment>
<protein>
    <submittedName>
        <fullName evidence="7">ABC-2 type transport system ATP-binding protein</fullName>
    </submittedName>
</protein>
<dbReference type="SUPFAM" id="SSF52540">
    <property type="entry name" value="P-loop containing nucleoside triphosphate hydrolases"/>
    <property type="match status" value="1"/>
</dbReference>